<protein>
    <recommendedName>
        <fullName evidence="3">Chlorophyllase</fullName>
    </recommendedName>
</protein>
<proteinExistence type="predicted"/>
<evidence type="ECO:0000313" key="2">
    <source>
        <dbReference type="Proteomes" id="UP001642405"/>
    </source>
</evidence>
<organism evidence="1 2">
    <name type="scientific">Sporothrix curviconia</name>
    <dbReference type="NCBI Taxonomy" id="1260050"/>
    <lineage>
        <taxon>Eukaryota</taxon>
        <taxon>Fungi</taxon>
        <taxon>Dikarya</taxon>
        <taxon>Ascomycota</taxon>
        <taxon>Pezizomycotina</taxon>
        <taxon>Sordariomycetes</taxon>
        <taxon>Sordariomycetidae</taxon>
        <taxon>Ophiostomatales</taxon>
        <taxon>Ophiostomataceae</taxon>
        <taxon>Sporothrix</taxon>
    </lineage>
</organism>
<dbReference type="Gene3D" id="3.40.50.1820">
    <property type="entry name" value="alpha/beta hydrolase"/>
    <property type="match status" value="1"/>
</dbReference>
<evidence type="ECO:0008006" key="3">
    <source>
        <dbReference type="Google" id="ProtNLM"/>
    </source>
</evidence>
<reference evidence="1 2" key="1">
    <citation type="submission" date="2024-01" db="EMBL/GenBank/DDBJ databases">
        <authorList>
            <person name="Allen C."/>
            <person name="Tagirdzhanova G."/>
        </authorList>
    </citation>
    <scope>NUCLEOTIDE SEQUENCE [LARGE SCALE GENOMIC DNA]</scope>
</reference>
<dbReference type="PANTHER" id="PTHR33428:SF14">
    <property type="entry name" value="CARBOXYLESTERASE TYPE B DOMAIN-CONTAINING PROTEIN"/>
    <property type="match status" value="1"/>
</dbReference>
<dbReference type="PANTHER" id="PTHR33428">
    <property type="entry name" value="CHLOROPHYLLASE-2, CHLOROPLASTIC"/>
    <property type="match status" value="1"/>
</dbReference>
<accession>A0ABP0CLE5</accession>
<dbReference type="EMBL" id="CAWUHB010000068">
    <property type="protein sequence ID" value="CAK7232870.1"/>
    <property type="molecule type" value="Genomic_DNA"/>
</dbReference>
<gene>
    <name evidence="1" type="ORF">SCUCBS95973_008404</name>
</gene>
<evidence type="ECO:0000313" key="1">
    <source>
        <dbReference type="EMBL" id="CAK7232870.1"/>
    </source>
</evidence>
<name>A0ABP0CLE5_9PEZI</name>
<comment type="caution">
    <text evidence="1">The sequence shown here is derived from an EMBL/GenBank/DDBJ whole genome shotgun (WGS) entry which is preliminary data.</text>
</comment>
<dbReference type="Proteomes" id="UP001642405">
    <property type="component" value="Unassembled WGS sequence"/>
</dbReference>
<dbReference type="SUPFAM" id="SSF53474">
    <property type="entry name" value="alpha/beta-Hydrolases"/>
    <property type="match status" value="1"/>
</dbReference>
<keyword evidence="2" id="KW-1185">Reference proteome</keyword>
<dbReference type="InterPro" id="IPR029058">
    <property type="entry name" value="AB_hydrolase_fold"/>
</dbReference>
<sequence length="328" mass="34866">MIFPHHALIGAAASIPVPEPRPVLSFSPLVLDTPDRRVPLQVRITAPATKLGDAPLPILLFSHGHGRSDWLSSHEGYAPVAEFWASCGFAVFQPTHLSSMALGLTLDAETIRDYFLDSRIRDMRTLLDKLDAIEDGVPFLSRGQLDRSRVAVAGHSLGALTATMLLGANNTDPRDGTKTVGGDHRIKTGVVIGGTGNGGDDLSANGKTMIPFYGIDFTTMTTPALVVWGTEDGGPHLTVRGADWHADPYTLAPAPKTSLSITGGRHGFGGISGWDTAETQDGSVERLAAVQRMTWAYLWSALYPGDGAWAEACAALEGLEQLGCVESK</sequence>